<dbReference type="PROSITE" id="PS50093">
    <property type="entry name" value="PKD"/>
    <property type="match status" value="1"/>
</dbReference>
<dbReference type="SMART" id="SM00089">
    <property type="entry name" value="PKD"/>
    <property type="match status" value="1"/>
</dbReference>
<accession>B5HUA3</accession>
<dbReference type="SMART" id="SM00710">
    <property type="entry name" value="PbH1"/>
    <property type="match status" value="5"/>
</dbReference>
<evidence type="ECO:0000259" key="2">
    <source>
        <dbReference type="PROSITE" id="PS50093"/>
    </source>
</evidence>
<proteinExistence type="predicted"/>
<feature type="domain" description="PKD" evidence="2">
    <location>
        <begin position="493"/>
        <end position="548"/>
    </location>
</feature>
<dbReference type="InterPro" id="IPR012334">
    <property type="entry name" value="Pectin_lyas_fold"/>
</dbReference>
<dbReference type="InterPro" id="IPR022409">
    <property type="entry name" value="PKD/Chitinase_dom"/>
</dbReference>
<feature type="region of interest" description="Disordered" evidence="1">
    <location>
        <begin position="1"/>
        <end position="34"/>
    </location>
</feature>
<dbReference type="eggNOG" id="COG5184">
    <property type="taxonomic scope" value="Bacteria"/>
</dbReference>
<evidence type="ECO:0000313" key="4">
    <source>
        <dbReference type="Proteomes" id="UP000002785"/>
    </source>
</evidence>
<dbReference type="Pfam" id="PF13229">
    <property type="entry name" value="Beta_helix"/>
    <property type="match status" value="1"/>
</dbReference>
<dbReference type="SUPFAM" id="SSF51126">
    <property type="entry name" value="Pectin lyase-like"/>
    <property type="match status" value="1"/>
</dbReference>
<dbReference type="GO" id="GO:0005975">
    <property type="term" value="P:carbohydrate metabolic process"/>
    <property type="evidence" value="ECO:0007669"/>
    <property type="project" value="UniProtKB-ARBA"/>
</dbReference>
<feature type="region of interest" description="Disordered" evidence="1">
    <location>
        <begin position="416"/>
        <end position="454"/>
    </location>
</feature>
<dbReference type="SUPFAM" id="SSF49299">
    <property type="entry name" value="PKD domain"/>
    <property type="match status" value="1"/>
</dbReference>
<reference evidence="3" key="1">
    <citation type="submission" date="2009-10" db="EMBL/GenBank/DDBJ databases">
        <title>The genome sequence of Streptomyces sviceus strain ATCC 29083.</title>
        <authorList>
            <consortium name="The Broad Institute Genome Sequencing Platform"/>
            <consortium name="Broad Institute Microbial Sequencing Center"/>
            <person name="Fischbach M."/>
            <person name="Godfrey P."/>
            <person name="Ward D."/>
            <person name="Young S."/>
            <person name="Zeng Q."/>
            <person name="Koehrsen M."/>
            <person name="Alvarado L."/>
            <person name="Berlin A.M."/>
            <person name="Bochicchio J."/>
            <person name="Borenstein D."/>
            <person name="Chapman S.B."/>
            <person name="Chen Z."/>
            <person name="Engels R."/>
            <person name="Freedman E."/>
            <person name="Gellesch M."/>
            <person name="Goldberg J."/>
            <person name="Griggs A."/>
            <person name="Gujja S."/>
            <person name="Heilman E.R."/>
            <person name="Heiman D.I."/>
            <person name="Hepburn T.A."/>
            <person name="Howarth C."/>
            <person name="Jen D."/>
            <person name="Larson L."/>
            <person name="Lewis B."/>
            <person name="Mehta T."/>
            <person name="Park D."/>
            <person name="Pearson M."/>
            <person name="Richards J."/>
            <person name="Roberts A."/>
            <person name="Saif S."/>
            <person name="Shea T.D."/>
            <person name="Shenoy N."/>
            <person name="Sisk P."/>
            <person name="Stolte C."/>
            <person name="Sykes S.N."/>
            <person name="Thomson T."/>
            <person name="Walk T."/>
            <person name="White J."/>
            <person name="Yandava C."/>
            <person name="Straight P."/>
            <person name="Clardy J."/>
            <person name="Hung D."/>
            <person name="Kolter R."/>
            <person name="Mekalanos J."/>
            <person name="Walker S."/>
            <person name="Walsh C.T."/>
            <person name="Wieland-Brown L.C."/>
            <person name="Haas B."/>
            <person name="Nusbaum C."/>
            <person name="Birren B."/>
        </authorList>
    </citation>
    <scope>NUCLEOTIDE SEQUENCE [LARGE SCALE GENOMIC DNA]</scope>
    <source>
        <strain evidence="3">ATCC 29083</strain>
    </source>
</reference>
<protein>
    <submittedName>
        <fullName evidence="3">PKD domain-containing protein</fullName>
    </submittedName>
</protein>
<dbReference type="Gene3D" id="2.60.40.10">
    <property type="entry name" value="Immunoglobulins"/>
    <property type="match status" value="1"/>
</dbReference>
<dbReference type="Pfam" id="PF18911">
    <property type="entry name" value="PKD_4"/>
    <property type="match status" value="1"/>
</dbReference>
<keyword evidence="4" id="KW-1185">Reference proteome</keyword>
<dbReference type="InterPro" id="IPR000601">
    <property type="entry name" value="PKD_dom"/>
</dbReference>
<dbReference type="InterPro" id="IPR006626">
    <property type="entry name" value="PbH1"/>
</dbReference>
<dbReference type="eggNOG" id="COG3291">
    <property type="taxonomic scope" value="Bacteria"/>
</dbReference>
<dbReference type="EMBL" id="CM000951">
    <property type="protein sequence ID" value="EDY56408.1"/>
    <property type="molecule type" value="Genomic_DNA"/>
</dbReference>
<dbReference type="InterPro" id="IPR011050">
    <property type="entry name" value="Pectin_lyase_fold/virulence"/>
</dbReference>
<dbReference type="AlphaFoldDB" id="B5HUA3"/>
<dbReference type="InterPro" id="IPR013783">
    <property type="entry name" value="Ig-like_fold"/>
</dbReference>
<dbReference type="InterPro" id="IPR039448">
    <property type="entry name" value="Beta_helix"/>
</dbReference>
<name>B5HUA3_STRX2</name>
<dbReference type="Proteomes" id="UP000002785">
    <property type="component" value="Chromosome"/>
</dbReference>
<sequence length="1011" mass="102422">MLLPRPQARQLAGSGRYSTAACSGPPCEGRPDRNTFKRIEDQGQRKTPSLWCRCQTARQDIRSIGGMVGTSRFVALAASALAVVSALAGAPAAAADTGQPGTLYVQGVDWCSDTGPGTQDVPFCSVQAAADVVVPGQTVDIVGPPRHGGRVTITRSGTSSAPITFQGVTSDPIGTPAAQILPPLLGGTITLSGVHDVHVSYLLLDHSTTDAVDVKGSQDVVLDRLYIAQQGPEDATAATDGVSVDGASSDVTVSRSRIYDSHGNAVQVASGAHDVTVTTNELEGSRYAEIAVSGTATADLTGNTLDDACGPGLTIDHGSSATVENNVFTGVGHGTVCPAPTAPAFSVAADSAASVTADYNAFALDSGRAEYSWGGTGYTTVATFTAATGQGAHDLDHVGYAYPDATDENSPVIDSADADAPGEPATDVNGAPRVDDPLVTDTGTGTGTGTTYDRGAFERQDTLSVLGAATPSSGIGPLSVSVTPGGPHSGSWGLPLTYTVDFGDGSPAVTDASGTVTHTYTTPGVYAEKVTVTDANGSSATRTAKVTVGTATPPATSMTVSPEIAEGTVDAGTASLTLDHADNWELASRTISWGDASSSSVPVTAGATGHDYDEPFRSDTLTLTQTDIFGRTATATATFRPADSYTPLTPPEYDYQGTVKAHGLLDLTSSTLHTDANGVDAAALRVTVTGGTSGGYLTLYPYGTARPSVSALNFAAHQTTENGMTVRTSPAGDVYLYNGSAASVSVKVVTAGIFSHAQYGHSYTPVTPVRVLDTRNGTGGVTGPVASGKSITVSVAGTHGIPADAAAVVLDVQTTSTQASGSLTVTSHGIADSAVTTSYWTKGQTVSNLTVVPLADGKVVLHNSSSGSVQLVIDVFGYADATGTGSVYLPSTPTRILDTRNGTGTGGRIAKLGAHQTLKLRFSGVHGIPSSGTTAADLVLTAVSPATGGYLTAWADGTTRPGTASLDYGTGRTTPNEIMPPVGSDGYVDIYNGGAAPVNVLADQYGAYVSE</sequence>
<dbReference type="eggNOG" id="COG2247">
    <property type="taxonomic scope" value="Bacteria"/>
</dbReference>
<evidence type="ECO:0000256" key="1">
    <source>
        <dbReference type="SAM" id="MobiDB-lite"/>
    </source>
</evidence>
<gene>
    <name evidence="3" type="ORF">SSEG_09103</name>
</gene>
<evidence type="ECO:0000313" key="3">
    <source>
        <dbReference type="EMBL" id="EDY56408.1"/>
    </source>
</evidence>
<organism evidence="3 4">
    <name type="scientific">Streptomyces sviceus (strain ATCC 29083 / DSM 924 / JCM 4929 / NBRC 13980 / NCIMB 11184 / NRRL 5439 / UC 5370)</name>
    <dbReference type="NCBI Taxonomy" id="463191"/>
    <lineage>
        <taxon>Bacteria</taxon>
        <taxon>Bacillati</taxon>
        <taxon>Actinomycetota</taxon>
        <taxon>Actinomycetes</taxon>
        <taxon>Kitasatosporales</taxon>
        <taxon>Streptomycetaceae</taxon>
        <taxon>Streptomyces</taxon>
    </lineage>
</organism>
<dbReference type="HOGENOM" id="CLU_297700_0_0_11"/>
<dbReference type="CDD" id="cd00146">
    <property type="entry name" value="PKD"/>
    <property type="match status" value="1"/>
</dbReference>
<dbReference type="Gene3D" id="2.160.20.10">
    <property type="entry name" value="Single-stranded right-handed beta-helix, Pectin lyase-like"/>
    <property type="match status" value="1"/>
</dbReference>
<dbReference type="InterPro" id="IPR035986">
    <property type="entry name" value="PKD_dom_sf"/>
</dbReference>